<organism evidence="3 4">
    <name type="scientific">Corynebacterium lujinxingii</name>
    <dbReference type="NCBI Taxonomy" id="2763010"/>
    <lineage>
        <taxon>Bacteria</taxon>
        <taxon>Bacillati</taxon>
        <taxon>Actinomycetota</taxon>
        <taxon>Actinomycetes</taxon>
        <taxon>Mycobacteriales</taxon>
        <taxon>Corynebacteriaceae</taxon>
        <taxon>Corynebacterium</taxon>
    </lineage>
</organism>
<dbReference type="Pfam" id="PF01381">
    <property type="entry name" value="HTH_3"/>
    <property type="match status" value="1"/>
</dbReference>
<protein>
    <submittedName>
        <fullName evidence="3">Helix-turn-helix transcriptional regulator</fullName>
    </submittedName>
</protein>
<dbReference type="InterPro" id="IPR001387">
    <property type="entry name" value="Cro/C1-type_HTH"/>
</dbReference>
<name>A0A7H0K0L2_9CORY</name>
<dbReference type="InterPro" id="IPR017507">
    <property type="entry name" value="Tscrpt_reg_HipB-like"/>
</dbReference>
<accession>A0A7H0K0L2</accession>
<evidence type="ECO:0000313" key="5">
    <source>
        <dbReference type="Proteomes" id="UP000642876"/>
    </source>
</evidence>
<evidence type="ECO:0000313" key="2">
    <source>
        <dbReference type="EMBL" id="MBC3179428.1"/>
    </source>
</evidence>
<dbReference type="KEGG" id="cluj:IAU68_03435"/>
<proteinExistence type="predicted"/>
<dbReference type="Proteomes" id="UP000642876">
    <property type="component" value="Unassembled WGS sequence"/>
</dbReference>
<dbReference type="NCBIfam" id="TIGR03070">
    <property type="entry name" value="couple_hipB"/>
    <property type="match status" value="1"/>
</dbReference>
<evidence type="ECO:0000259" key="1">
    <source>
        <dbReference type="PROSITE" id="PS50943"/>
    </source>
</evidence>
<dbReference type="Proteomes" id="UP000516235">
    <property type="component" value="Chromosome"/>
</dbReference>
<sequence>MDVAALGEVIRANRKAKRLTQQDLADLSGVSDRFLRELEKGKPSAEIGKVMDVLSTLGFELEPILRRSDLT</sequence>
<dbReference type="EMBL" id="JACMYE010000007">
    <property type="protein sequence ID" value="MBC3179428.1"/>
    <property type="molecule type" value="Genomic_DNA"/>
</dbReference>
<evidence type="ECO:0000313" key="4">
    <source>
        <dbReference type="Proteomes" id="UP000516235"/>
    </source>
</evidence>
<dbReference type="Gene3D" id="1.10.260.40">
    <property type="entry name" value="lambda repressor-like DNA-binding domains"/>
    <property type="match status" value="1"/>
</dbReference>
<dbReference type="InterPro" id="IPR010982">
    <property type="entry name" value="Lambda_DNA-bd_dom_sf"/>
</dbReference>
<dbReference type="SUPFAM" id="SSF47413">
    <property type="entry name" value="lambda repressor-like DNA-binding domains"/>
    <property type="match status" value="1"/>
</dbReference>
<feature type="domain" description="HTH cro/C1-type" evidence="1">
    <location>
        <begin position="10"/>
        <end position="64"/>
    </location>
</feature>
<dbReference type="CDD" id="cd00093">
    <property type="entry name" value="HTH_XRE"/>
    <property type="match status" value="1"/>
</dbReference>
<gene>
    <name evidence="2" type="ORF">H7348_08955</name>
    <name evidence="3" type="ORF">IAU68_03435</name>
</gene>
<dbReference type="SMART" id="SM00530">
    <property type="entry name" value="HTH_XRE"/>
    <property type="match status" value="1"/>
</dbReference>
<dbReference type="PROSITE" id="PS50943">
    <property type="entry name" value="HTH_CROC1"/>
    <property type="match status" value="1"/>
</dbReference>
<dbReference type="GO" id="GO:0003677">
    <property type="term" value="F:DNA binding"/>
    <property type="evidence" value="ECO:0007669"/>
    <property type="project" value="InterPro"/>
</dbReference>
<dbReference type="RefSeq" id="WP_171194469.1">
    <property type="nucleotide sequence ID" value="NZ_CP061032.1"/>
</dbReference>
<dbReference type="AlphaFoldDB" id="A0A7H0K0L2"/>
<dbReference type="EMBL" id="CP061032">
    <property type="protein sequence ID" value="QNP90828.1"/>
    <property type="molecule type" value="Genomic_DNA"/>
</dbReference>
<reference evidence="4 5" key="1">
    <citation type="submission" date="2020-08" db="EMBL/GenBank/DDBJ databases">
        <title>novel species in genus Corynebacterium.</title>
        <authorList>
            <person name="Zhang G."/>
        </authorList>
    </citation>
    <scope>NUCLEOTIDE SEQUENCE [LARGE SCALE GENOMIC DNA]</scope>
    <source>
        <strain evidence="3">Zg-917</strain>
        <strain evidence="4 5">zg-917</strain>
    </source>
</reference>
<keyword evidence="5" id="KW-1185">Reference proteome</keyword>
<evidence type="ECO:0000313" key="3">
    <source>
        <dbReference type="EMBL" id="QNP90828.1"/>
    </source>
</evidence>